<comment type="caution">
    <text evidence="1">The sequence shown here is derived from an EMBL/GenBank/DDBJ whole genome shotgun (WGS) entry which is preliminary data.</text>
</comment>
<gene>
    <name evidence="1" type="ORF">V6N11_022854</name>
</gene>
<name>A0ABR2TLA8_9ROSI</name>
<evidence type="ECO:0000313" key="1">
    <source>
        <dbReference type="EMBL" id="KAK9037958.1"/>
    </source>
</evidence>
<accession>A0ABR2TLA8</accession>
<proteinExistence type="predicted"/>
<dbReference type="Proteomes" id="UP001396334">
    <property type="component" value="Unassembled WGS sequence"/>
</dbReference>
<reference evidence="1 2" key="1">
    <citation type="journal article" date="2024" name="G3 (Bethesda)">
        <title>Genome assembly of Hibiscus sabdariffa L. provides insights into metabolisms of medicinal natural products.</title>
        <authorList>
            <person name="Kim T."/>
        </authorList>
    </citation>
    <scope>NUCLEOTIDE SEQUENCE [LARGE SCALE GENOMIC DNA]</scope>
    <source>
        <strain evidence="1">TK-2024</strain>
        <tissue evidence="1">Old leaves</tissue>
    </source>
</reference>
<organism evidence="1 2">
    <name type="scientific">Hibiscus sabdariffa</name>
    <name type="common">roselle</name>
    <dbReference type="NCBI Taxonomy" id="183260"/>
    <lineage>
        <taxon>Eukaryota</taxon>
        <taxon>Viridiplantae</taxon>
        <taxon>Streptophyta</taxon>
        <taxon>Embryophyta</taxon>
        <taxon>Tracheophyta</taxon>
        <taxon>Spermatophyta</taxon>
        <taxon>Magnoliopsida</taxon>
        <taxon>eudicotyledons</taxon>
        <taxon>Gunneridae</taxon>
        <taxon>Pentapetalae</taxon>
        <taxon>rosids</taxon>
        <taxon>malvids</taxon>
        <taxon>Malvales</taxon>
        <taxon>Malvaceae</taxon>
        <taxon>Malvoideae</taxon>
        <taxon>Hibiscus</taxon>
    </lineage>
</organism>
<protein>
    <submittedName>
        <fullName evidence="1">Uncharacterized protein</fullName>
    </submittedName>
</protein>
<evidence type="ECO:0000313" key="2">
    <source>
        <dbReference type="Proteomes" id="UP001396334"/>
    </source>
</evidence>
<keyword evidence="2" id="KW-1185">Reference proteome</keyword>
<sequence length="100" mass="11284">MEPLGSFLPAINALLQLRVSILDLGYRYSPVKTHLKNVTVVKGVSILVKRVSILGYGYQYQDRVSILKNLTGILEMVLHKTGYRYSRVGIGTHLGYRYSI</sequence>
<dbReference type="EMBL" id="JBBPBN010000005">
    <property type="protein sequence ID" value="KAK9037958.1"/>
    <property type="molecule type" value="Genomic_DNA"/>
</dbReference>